<comment type="function">
    <text evidence="5">O-methyltransferase that catalyzes the 2 O-methylation steps in the ubiquinone biosynthetic pathway.</text>
</comment>
<reference evidence="6 7" key="1">
    <citation type="submission" date="2018-03" db="EMBL/GenBank/DDBJ databases">
        <authorList>
            <person name="Keele B.F."/>
        </authorList>
    </citation>
    <scope>NUCLEOTIDE SEQUENCE [LARGE SCALE GENOMIC DNA]</scope>
    <source>
        <strain evidence="6 7">AU19729</strain>
    </source>
</reference>
<evidence type="ECO:0000256" key="2">
    <source>
        <dbReference type="ARBA" id="ARBA00022679"/>
    </source>
</evidence>
<evidence type="ECO:0000256" key="3">
    <source>
        <dbReference type="ARBA" id="ARBA00022688"/>
    </source>
</evidence>
<sequence>MLNADPREIRKFNDLAHRWWERDAEFKPLHDLNPVRLRWIDAHADLAGKRALDVGCGGGILAESMARLGARVKGIDLSPDVLAAATQHSRESGLDIEYEVIGAEAIAAREPATYDVVTCMEMLEHVPSPAAVVAACATLVKPGGRVFFSTLDRTLKSYLLAVIGAEYVARLIPKGTHDHARFIRPDELASFIRPTSLHMVDTRGIVYNPLTRRARLSHDTSVNYLVACRRRN</sequence>
<dbReference type="Gene3D" id="3.40.50.150">
    <property type="entry name" value="Vaccinia Virus protein VP39"/>
    <property type="match status" value="1"/>
</dbReference>
<dbReference type="Pfam" id="PF13489">
    <property type="entry name" value="Methyltransf_23"/>
    <property type="match status" value="1"/>
</dbReference>
<dbReference type="HAMAP" id="MF_00472">
    <property type="entry name" value="UbiG"/>
    <property type="match status" value="1"/>
</dbReference>
<evidence type="ECO:0000313" key="7">
    <source>
        <dbReference type="Proteomes" id="UP000238982"/>
    </source>
</evidence>
<evidence type="ECO:0000256" key="5">
    <source>
        <dbReference type="HAMAP-Rule" id="MF_00472"/>
    </source>
</evidence>
<feature type="binding site" evidence="5">
    <location>
        <position position="55"/>
    </location>
    <ligand>
        <name>S-adenosyl-L-methionine</name>
        <dbReference type="ChEBI" id="CHEBI:59789"/>
    </ligand>
</feature>
<dbReference type="FunFam" id="3.40.50.150:FF:000028">
    <property type="entry name" value="Ubiquinone biosynthesis O-methyltransferase"/>
    <property type="match status" value="1"/>
</dbReference>
<dbReference type="GO" id="GO:0010420">
    <property type="term" value="F:polyprenyldihydroxybenzoate methyltransferase activity"/>
    <property type="evidence" value="ECO:0007669"/>
    <property type="project" value="InterPro"/>
</dbReference>
<comment type="catalytic activity">
    <reaction evidence="5">
        <text>a 3-demethylubiquinol + S-adenosyl-L-methionine = a ubiquinol + S-adenosyl-L-homocysteine + H(+)</text>
        <dbReference type="Rhea" id="RHEA:44380"/>
        <dbReference type="Rhea" id="RHEA-COMP:9566"/>
        <dbReference type="Rhea" id="RHEA-COMP:10914"/>
        <dbReference type="ChEBI" id="CHEBI:15378"/>
        <dbReference type="ChEBI" id="CHEBI:17976"/>
        <dbReference type="ChEBI" id="CHEBI:57856"/>
        <dbReference type="ChEBI" id="CHEBI:59789"/>
        <dbReference type="ChEBI" id="CHEBI:84422"/>
        <dbReference type="EC" id="2.1.1.64"/>
    </reaction>
</comment>
<dbReference type="PANTHER" id="PTHR43464:SF19">
    <property type="entry name" value="UBIQUINONE BIOSYNTHESIS O-METHYLTRANSFERASE, MITOCHONDRIAL"/>
    <property type="match status" value="1"/>
</dbReference>
<dbReference type="NCBIfam" id="TIGR01983">
    <property type="entry name" value="UbiG"/>
    <property type="match status" value="1"/>
</dbReference>
<dbReference type="CDD" id="cd02440">
    <property type="entry name" value="AdoMet_MTases"/>
    <property type="match status" value="1"/>
</dbReference>
<evidence type="ECO:0000313" key="6">
    <source>
        <dbReference type="EMBL" id="PRF62051.1"/>
    </source>
</evidence>
<keyword evidence="4 5" id="KW-0949">S-adenosyl-L-methionine</keyword>
<dbReference type="PANTHER" id="PTHR43464">
    <property type="entry name" value="METHYLTRANSFERASE"/>
    <property type="match status" value="1"/>
</dbReference>
<name>A0A2S9MSV5_9BURK</name>
<dbReference type="EC" id="2.1.1.222" evidence="5"/>
<dbReference type="GO" id="GO:0061542">
    <property type="term" value="F:3-demethylubiquinol 3-O-methyltransferase activity"/>
    <property type="evidence" value="ECO:0007669"/>
    <property type="project" value="UniProtKB-UniRule"/>
</dbReference>
<dbReference type="SUPFAM" id="SSF53335">
    <property type="entry name" value="S-adenosyl-L-methionine-dependent methyltransferases"/>
    <property type="match status" value="1"/>
</dbReference>
<organism evidence="6 7">
    <name type="scientific">Burkholderia multivorans</name>
    <dbReference type="NCBI Taxonomy" id="87883"/>
    <lineage>
        <taxon>Bacteria</taxon>
        <taxon>Pseudomonadati</taxon>
        <taxon>Pseudomonadota</taxon>
        <taxon>Betaproteobacteria</taxon>
        <taxon>Burkholderiales</taxon>
        <taxon>Burkholderiaceae</taxon>
        <taxon>Burkholderia</taxon>
        <taxon>Burkholderia cepacia complex</taxon>
    </lineage>
</organism>
<keyword evidence="2 5" id="KW-0808">Transferase</keyword>
<accession>A0A2S9MSV5</accession>
<evidence type="ECO:0000256" key="4">
    <source>
        <dbReference type="ARBA" id="ARBA00022691"/>
    </source>
</evidence>
<gene>
    <name evidence="5" type="primary">ubiG</name>
    <name evidence="6" type="ORF">C6Q15_10635</name>
</gene>
<dbReference type="EMBL" id="PVGH01000046">
    <property type="protein sequence ID" value="PRF62051.1"/>
    <property type="molecule type" value="Genomic_DNA"/>
</dbReference>
<keyword evidence="1 5" id="KW-0489">Methyltransferase</keyword>
<dbReference type="RefSeq" id="WP_105795502.1">
    <property type="nucleotide sequence ID" value="NZ_JAGSWF010000044.1"/>
</dbReference>
<dbReference type="GO" id="GO:0032259">
    <property type="term" value="P:methylation"/>
    <property type="evidence" value="ECO:0007669"/>
    <property type="project" value="UniProtKB-KW"/>
</dbReference>
<feature type="binding site" evidence="5">
    <location>
        <position position="120"/>
    </location>
    <ligand>
        <name>S-adenosyl-L-methionine</name>
        <dbReference type="ChEBI" id="CHEBI:59789"/>
    </ligand>
</feature>
<proteinExistence type="inferred from homology"/>
<dbReference type="AlphaFoldDB" id="A0A2S9MSV5"/>
<feature type="binding site" evidence="5">
    <location>
        <position position="36"/>
    </location>
    <ligand>
        <name>S-adenosyl-L-methionine</name>
        <dbReference type="ChEBI" id="CHEBI:59789"/>
    </ligand>
</feature>
<keyword evidence="3 5" id="KW-0831">Ubiquinone biosynthesis</keyword>
<comment type="caution">
    <text evidence="6">The sequence shown here is derived from an EMBL/GenBank/DDBJ whole genome shotgun (WGS) entry which is preliminary data.</text>
</comment>
<dbReference type="InterPro" id="IPR029063">
    <property type="entry name" value="SAM-dependent_MTases_sf"/>
</dbReference>
<protein>
    <recommendedName>
        <fullName evidence="5">Ubiquinone biosynthesis O-methyltransferase</fullName>
    </recommendedName>
    <alternativeName>
        <fullName evidence="5">2-polyprenyl-6-hydroxyphenol methylase</fullName>
        <ecNumber evidence="5">2.1.1.222</ecNumber>
    </alternativeName>
    <alternativeName>
        <fullName evidence="5">3-demethylubiquinone 3-O-methyltransferase</fullName>
        <ecNumber evidence="5">2.1.1.64</ecNumber>
    </alternativeName>
</protein>
<dbReference type="EC" id="2.1.1.64" evidence="5"/>
<comment type="pathway">
    <text evidence="5">Cofactor biosynthesis; ubiquinone biosynthesis.</text>
</comment>
<evidence type="ECO:0000256" key="1">
    <source>
        <dbReference type="ARBA" id="ARBA00022603"/>
    </source>
</evidence>
<comment type="catalytic activity">
    <reaction evidence="5">
        <text>a 3-(all-trans-polyprenyl)benzene-1,2-diol + S-adenosyl-L-methionine = a 2-methoxy-6-(all-trans-polyprenyl)phenol + S-adenosyl-L-homocysteine + H(+)</text>
        <dbReference type="Rhea" id="RHEA:31411"/>
        <dbReference type="Rhea" id="RHEA-COMP:9550"/>
        <dbReference type="Rhea" id="RHEA-COMP:9551"/>
        <dbReference type="ChEBI" id="CHEBI:15378"/>
        <dbReference type="ChEBI" id="CHEBI:57856"/>
        <dbReference type="ChEBI" id="CHEBI:59789"/>
        <dbReference type="ChEBI" id="CHEBI:62729"/>
        <dbReference type="ChEBI" id="CHEBI:62731"/>
        <dbReference type="EC" id="2.1.1.222"/>
    </reaction>
</comment>
<comment type="similarity">
    <text evidence="5">Belongs to the methyltransferase superfamily. UbiG/COQ3 family.</text>
</comment>
<dbReference type="GO" id="GO:0102208">
    <property type="term" value="F:2-polyprenyl-6-hydroxyphenol methylase activity"/>
    <property type="evidence" value="ECO:0007669"/>
    <property type="project" value="UniProtKB-EC"/>
</dbReference>
<dbReference type="InterPro" id="IPR010233">
    <property type="entry name" value="UbiG_MeTrfase"/>
</dbReference>
<dbReference type="UniPathway" id="UPA00232"/>
<dbReference type="Proteomes" id="UP000238982">
    <property type="component" value="Unassembled WGS sequence"/>
</dbReference>
<feature type="binding site" evidence="5">
    <location>
        <position position="76"/>
    </location>
    <ligand>
        <name>S-adenosyl-L-methionine</name>
        <dbReference type="ChEBI" id="CHEBI:59789"/>
    </ligand>
</feature>